<dbReference type="GO" id="GO:0005524">
    <property type="term" value="F:ATP binding"/>
    <property type="evidence" value="ECO:0007669"/>
    <property type="project" value="InterPro"/>
</dbReference>
<accession>A0A644WIA3</accession>
<dbReference type="GO" id="GO:0005737">
    <property type="term" value="C:cytoplasm"/>
    <property type="evidence" value="ECO:0007669"/>
    <property type="project" value="TreeGrafter"/>
</dbReference>
<dbReference type="AlphaFoldDB" id="A0A644WIA3"/>
<dbReference type="InterPro" id="IPR018253">
    <property type="entry name" value="DnaJ_domain_CS"/>
</dbReference>
<dbReference type="InterPro" id="IPR036410">
    <property type="entry name" value="HSP_DnaJ_Cys-rich_dom_sf"/>
</dbReference>
<reference evidence="8" key="1">
    <citation type="submission" date="2019-08" db="EMBL/GenBank/DDBJ databases">
        <authorList>
            <person name="Kucharzyk K."/>
            <person name="Murdoch R.W."/>
            <person name="Higgins S."/>
            <person name="Loffler F."/>
        </authorList>
    </citation>
    <scope>NUCLEOTIDE SEQUENCE</scope>
</reference>
<evidence type="ECO:0000256" key="4">
    <source>
        <dbReference type="ARBA" id="ARBA00022833"/>
    </source>
</evidence>
<dbReference type="PRINTS" id="PR00625">
    <property type="entry name" value="JDOMAIN"/>
</dbReference>
<comment type="caution">
    <text evidence="8">The sequence shown here is derived from an EMBL/GenBank/DDBJ whole genome shotgun (WGS) entry which is preliminary data.</text>
</comment>
<dbReference type="InterPro" id="IPR001623">
    <property type="entry name" value="DnaJ_domain"/>
</dbReference>
<dbReference type="FunFam" id="1.10.287.110:FF:000034">
    <property type="entry name" value="Chaperone protein DnaJ"/>
    <property type="match status" value="1"/>
</dbReference>
<dbReference type="SUPFAM" id="SSF57938">
    <property type="entry name" value="DnaJ/Hsp40 cysteine-rich domain"/>
    <property type="match status" value="1"/>
</dbReference>
<dbReference type="Pfam" id="PF01556">
    <property type="entry name" value="DnaJ_C"/>
    <property type="match status" value="1"/>
</dbReference>
<dbReference type="CDD" id="cd06257">
    <property type="entry name" value="DnaJ"/>
    <property type="match status" value="1"/>
</dbReference>
<dbReference type="FunFam" id="2.60.260.20:FF:000005">
    <property type="entry name" value="Chaperone protein dnaJ 1, mitochondrial"/>
    <property type="match status" value="1"/>
</dbReference>
<dbReference type="Pfam" id="PF00226">
    <property type="entry name" value="DnaJ"/>
    <property type="match status" value="1"/>
</dbReference>
<protein>
    <submittedName>
        <fullName evidence="8">Chaperone protein DnaJ</fullName>
    </submittedName>
</protein>
<evidence type="ECO:0000259" key="6">
    <source>
        <dbReference type="PROSITE" id="PS50076"/>
    </source>
</evidence>
<evidence type="ECO:0000256" key="3">
    <source>
        <dbReference type="ARBA" id="ARBA00022771"/>
    </source>
</evidence>
<evidence type="ECO:0000256" key="1">
    <source>
        <dbReference type="ARBA" id="ARBA00022723"/>
    </source>
</evidence>
<dbReference type="GO" id="GO:0031072">
    <property type="term" value="F:heat shock protein binding"/>
    <property type="evidence" value="ECO:0007669"/>
    <property type="project" value="InterPro"/>
</dbReference>
<dbReference type="EMBL" id="VSSQ01000933">
    <property type="protein sequence ID" value="MPM03211.1"/>
    <property type="molecule type" value="Genomic_DNA"/>
</dbReference>
<dbReference type="Pfam" id="PF00684">
    <property type="entry name" value="DnaJ_CXXCXGXG"/>
    <property type="match status" value="1"/>
</dbReference>
<dbReference type="Gene3D" id="1.10.287.110">
    <property type="entry name" value="DnaJ domain"/>
    <property type="match status" value="1"/>
</dbReference>
<evidence type="ECO:0000313" key="8">
    <source>
        <dbReference type="EMBL" id="MPM03211.1"/>
    </source>
</evidence>
<sequence>MAKRDYYEVLGVGKTSTLEEIKKAYRKLAIANHPDKNPGDKAAEERFKEATEAYDVLGDEKKRKMYDQYGFAGVDGANGGTHDYSNVYRDFSDIFGGGFGGGGFEDIFSSFFGGGGRTQGRGAQRGPEAGSSLRYDVDIEFKDAVFGTKIEVAYSHQVACEECHGSGSQGSSGTKVCPTCNGSGQVRRNSGFFAIASTCPTCNGSGQVIDNPCSSCHGSGLKRKQQKVKVTIPAGVDTGSRVVLRGMGDAGPNGGPAGDLYVYINVKPHKYFVRQDYDLYCQIPISITQASLGAEIQVPTIDGQSIKVNIPAGIQHGKMLRVRERGVTKLNSTDRGDMYIKLMIQVPKRLGMKAKKLMQELSDAMGEETSPNPVPFDED</sequence>
<feature type="domain" description="CR-type" evidence="7">
    <location>
        <begin position="147"/>
        <end position="225"/>
    </location>
</feature>
<keyword evidence="2" id="KW-0677">Repeat</keyword>
<dbReference type="InterPro" id="IPR012724">
    <property type="entry name" value="DnaJ"/>
</dbReference>
<evidence type="ECO:0000259" key="7">
    <source>
        <dbReference type="PROSITE" id="PS51188"/>
    </source>
</evidence>
<evidence type="ECO:0000256" key="2">
    <source>
        <dbReference type="ARBA" id="ARBA00022737"/>
    </source>
</evidence>
<dbReference type="InterPro" id="IPR008971">
    <property type="entry name" value="HSP40/DnaJ_pept-bd"/>
</dbReference>
<dbReference type="PANTHER" id="PTHR43096:SF10">
    <property type="entry name" value="CHAPERONE PROTEIN DNAJ A6, CHLOROPLASTIC"/>
    <property type="match status" value="1"/>
</dbReference>
<dbReference type="Gene3D" id="2.10.230.10">
    <property type="entry name" value="Heat shock protein DnaJ, cysteine-rich domain"/>
    <property type="match status" value="1"/>
</dbReference>
<dbReference type="FunFam" id="2.10.230.10:FF:000002">
    <property type="entry name" value="Molecular chaperone DnaJ"/>
    <property type="match status" value="1"/>
</dbReference>
<dbReference type="Gene3D" id="2.60.260.20">
    <property type="entry name" value="Urease metallochaperone UreE, N-terminal domain"/>
    <property type="match status" value="2"/>
</dbReference>
<dbReference type="CDD" id="cd10747">
    <property type="entry name" value="DnaJ_C"/>
    <property type="match status" value="1"/>
</dbReference>
<dbReference type="InterPro" id="IPR002939">
    <property type="entry name" value="DnaJ_C"/>
</dbReference>
<dbReference type="SUPFAM" id="SSF46565">
    <property type="entry name" value="Chaperone J-domain"/>
    <property type="match status" value="1"/>
</dbReference>
<dbReference type="NCBIfam" id="TIGR02349">
    <property type="entry name" value="DnaJ_bact"/>
    <property type="match status" value="1"/>
</dbReference>
<keyword evidence="1" id="KW-0479">Metal-binding</keyword>
<organism evidence="8">
    <name type="scientific">bioreactor metagenome</name>
    <dbReference type="NCBI Taxonomy" id="1076179"/>
    <lineage>
        <taxon>unclassified sequences</taxon>
        <taxon>metagenomes</taxon>
        <taxon>ecological metagenomes</taxon>
    </lineage>
</organism>
<keyword evidence="4" id="KW-0862">Zinc</keyword>
<dbReference type="GO" id="GO:0008270">
    <property type="term" value="F:zinc ion binding"/>
    <property type="evidence" value="ECO:0007669"/>
    <property type="project" value="UniProtKB-KW"/>
</dbReference>
<dbReference type="CDD" id="cd10719">
    <property type="entry name" value="DnaJ_zf"/>
    <property type="match status" value="1"/>
</dbReference>
<dbReference type="NCBIfam" id="NF008035">
    <property type="entry name" value="PRK10767.1"/>
    <property type="match status" value="1"/>
</dbReference>
<name>A0A644WIA3_9ZZZZ</name>
<dbReference type="GO" id="GO:0042026">
    <property type="term" value="P:protein refolding"/>
    <property type="evidence" value="ECO:0007669"/>
    <property type="project" value="TreeGrafter"/>
</dbReference>
<evidence type="ECO:0000256" key="5">
    <source>
        <dbReference type="ARBA" id="ARBA00023186"/>
    </source>
</evidence>
<dbReference type="PANTHER" id="PTHR43096">
    <property type="entry name" value="DNAJ HOMOLOG 1, MITOCHONDRIAL-RELATED"/>
    <property type="match status" value="1"/>
</dbReference>
<dbReference type="PROSITE" id="PS50076">
    <property type="entry name" value="DNAJ_2"/>
    <property type="match status" value="1"/>
</dbReference>
<dbReference type="PROSITE" id="PS00636">
    <property type="entry name" value="DNAJ_1"/>
    <property type="match status" value="1"/>
</dbReference>
<dbReference type="SUPFAM" id="SSF49493">
    <property type="entry name" value="HSP40/DnaJ peptide-binding domain"/>
    <property type="match status" value="2"/>
</dbReference>
<dbReference type="GO" id="GO:0051082">
    <property type="term" value="F:unfolded protein binding"/>
    <property type="evidence" value="ECO:0007669"/>
    <property type="project" value="InterPro"/>
</dbReference>
<feature type="domain" description="J" evidence="6">
    <location>
        <begin position="5"/>
        <end position="70"/>
    </location>
</feature>
<gene>
    <name evidence="8" type="primary">dnaJ_24</name>
    <name evidence="8" type="ORF">SDC9_49475</name>
</gene>
<dbReference type="PROSITE" id="PS51188">
    <property type="entry name" value="ZF_CR"/>
    <property type="match status" value="1"/>
</dbReference>
<dbReference type="InterPro" id="IPR036869">
    <property type="entry name" value="J_dom_sf"/>
</dbReference>
<keyword evidence="3" id="KW-0863">Zinc-finger</keyword>
<dbReference type="GO" id="GO:0009408">
    <property type="term" value="P:response to heat"/>
    <property type="evidence" value="ECO:0007669"/>
    <property type="project" value="InterPro"/>
</dbReference>
<dbReference type="SMART" id="SM00271">
    <property type="entry name" value="DnaJ"/>
    <property type="match status" value="1"/>
</dbReference>
<dbReference type="HAMAP" id="MF_01152">
    <property type="entry name" value="DnaJ"/>
    <property type="match status" value="1"/>
</dbReference>
<proteinExistence type="inferred from homology"/>
<dbReference type="InterPro" id="IPR001305">
    <property type="entry name" value="HSP_DnaJ_Cys-rich_dom"/>
</dbReference>
<keyword evidence="5" id="KW-0143">Chaperone</keyword>